<evidence type="ECO:0000256" key="1">
    <source>
        <dbReference type="ARBA" id="ARBA00022630"/>
    </source>
</evidence>
<feature type="domain" description="Acyl-CoA dehydrogenase/oxidase C-terminal" evidence="4">
    <location>
        <begin position="1"/>
        <end position="124"/>
    </location>
</feature>
<dbReference type="Pfam" id="PF00441">
    <property type="entry name" value="Acyl-CoA_dh_1"/>
    <property type="match status" value="1"/>
</dbReference>
<keyword evidence="1" id="KW-0285">Flavoprotein</keyword>
<organism evidence="5 6">
    <name type="scientific">Mycolicibacterium insubricum</name>
    <dbReference type="NCBI Taxonomy" id="444597"/>
    <lineage>
        <taxon>Bacteria</taxon>
        <taxon>Bacillati</taxon>
        <taxon>Actinomycetota</taxon>
        <taxon>Actinomycetes</taxon>
        <taxon>Mycobacteriales</taxon>
        <taxon>Mycobacteriaceae</taxon>
        <taxon>Mycolicibacterium</taxon>
    </lineage>
</organism>
<proteinExistence type="predicted"/>
<evidence type="ECO:0000313" key="6">
    <source>
        <dbReference type="Proteomes" id="UP000192801"/>
    </source>
</evidence>
<dbReference type="PANTHER" id="PTHR43884:SF20">
    <property type="entry name" value="ACYL-COA DEHYDROGENASE FADE28"/>
    <property type="match status" value="1"/>
</dbReference>
<gene>
    <name evidence="5" type="ORF">BST26_18070</name>
</gene>
<reference evidence="5 6" key="1">
    <citation type="submission" date="2016-12" db="EMBL/GenBank/DDBJ databases">
        <title>The new phylogeny of genus Mycobacterium.</title>
        <authorList>
            <person name="Tortoli E."/>
            <person name="Trovato A."/>
            <person name="Cirillo D.M."/>
        </authorList>
    </citation>
    <scope>NUCLEOTIDE SEQUENCE [LARGE SCALE GENOMIC DNA]</scope>
    <source>
        <strain evidence="5 6">DSM 45130</strain>
    </source>
</reference>
<evidence type="ECO:0000256" key="3">
    <source>
        <dbReference type="ARBA" id="ARBA00023002"/>
    </source>
</evidence>
<accession>A0A1X0D174</accession>
<dbReference type="PANTHER" id="PTHR43884">
    <property type="entry name" value="ACYL-COA DEHYDROGENASE"/>
    <property type="match status" value="1"/>
</dbReference>
<dbReference type="AlphaFoldDB" id="A0A1X0D174"/>
<dbReference type="GO" id="GO:0003995">
    <property type="term" value="F:acyl-CoA dehydrogenase activity"/>
    <property type="evidence" value="ECO:0007669"/>
    <property type="project" value="TreeGrafter"/>
</dbReference>
<name>A0A1X0D174_9MYCO</name>
<protein>
    <submittedName>
        <fullName evidence="5">Acyl-CoA dehydrogenase</fullName>
    </submittedName>
</protein>
<dbReference type="Proteomes" id="UP000192801">
    <property type="component" value="Unassembled WGS sequence"/>
</dbReference>
<dbReference type="STRING" id="444597.BST26_18070"/>
<evidence type="ECO:0000259" key="4">
    <source>
        <dbReference type="Pfam" id="PF00441"/>
    </source>
</evidence>
<evidence type="ECO:0000256" key="2">
    <source>
        <dbReference type="ARBA" id="ARBA00022827"/>
    </source>
</evidence>
<sequence length="144" mass="15517">MTAAELLGAAQHVLDGTVGYVDKRVQFGRTIGSFQAVKHRLVDLLAAVELTRSAVYGAAWRLTDDPGSPGTDIDLAVAAVLSRQTALAVTKAAVQLHGGIAITWEHWAHRYLRRANSTVALTGSPSAWRQRLADLIDRRDGYGV</sequence>
<comment type="caution">
    <text evidence="5">The sequence shown here is derived from an EMBL/GenBank/DDBJ whole genome shotgun (WGS) entry which is preliminary data.</text>
</comment>
<dbReference type="InterPro" id="IPR009075">
    <property type="entry name" value="AcylCo_DH/oxidase_C"/>
</dbReference>
<dbReference type="Gene3D" id="1.20.140.10">
    <property type="entry name" value="Butyryl-CoA Dehydrogenase, subunit A, domain 3"/>
    <property type="match status" value="1"/>
</dbReference>
<dbReference type="SUPFAM" id="SSF47203">
    <property type="entry name" value="Acyl-CoA dehydrogenase C-terminal domain-like"/>
    <property type="match status" value="1"/>
</dbReference>
<keyword evidence="6" id="KW-1185">Reference proteome</keyword>
<dbReference type="InterPro" id="IPR036250">
    <property type="entry name" value="AcylCo_DH-like_C"/>
</dbReference>
<keyword evidence="2" id="KW-0274">FAD</keyword>
<dbReference type="EMBL" id="MVHS01000057">
    <property type="protein sequence ID" value="ORA65912.1"/>
    <property type="molecule type" value="Genomic_DNA"/>
</dbReference>
<keyword evidence="3" id="KW-0560">Oxidoreductase</keyword>
<evidence type="ECO:0000313" key="5">
    <source>
        <dbReference type="EMBL" id="ORA65912.1"/>
    </source>
</evidence>